<feature type="non-terminal residue" evidence="1">
    <location>
        <position position="1"/>
    </location>
</feature>
<keyword evidence="2" id="KW-1185">Reference proteome</keyword>
<proteinExistence type="predicted"/>
<accession>A0ABD0NKQ0</accession>
<organism evidence="1 2">
    <name type="scientific">Cirrhinus mrigala</name>
    <name type="common">Mrigala</name>
    <dbReference type="NCBI Taxonomy" id="683832"/>
    <lineage>
        <taxon>Eukaryota</taxon>
        <taxon>Metazoa</taxon>
        <taxon>Chordata</taxon>
        <taxon>Craniata</taxon>
        <taxon>Vertebrata</taxon>
        <taxon>Euteleostomi</taxon>
        <taxon>Actinopterygii</taxon>
        <taxon>Neopterygii</taxon>
        <taxon>Teleostei</taxon>
        <taxon>Ostariophysi</taxon>
        <taxon>Cypriniformes</taxon>
        <taxon>Cyprinidae</taxon>
        <taxon>Labeoninae</taxon>
        <taxon>Labeonini</taxon>
        <taxon>Cirrhinus</taxon>
    </lineage>
</organism>
<sequence>RVCCHDNTFPPQKEDRLLRHPDVFAVYHDRDPVPGVLLAEQGICPCQNCV</sequence>
<evidence type="ECO:0000313" key="1">
    <source>
        <dbReference type="EMBL" id="KAL0161907.1"/>
    </source>
</evidence>
<dbReference type="Proteomes" id="UP001529510">
    <property type="component" value="Unassembled WGS sequence"/>
</dbReference>
<feature type="non-terminal residue" evidence="1">
    <location>
        <position position="50"/>
    </location>
</feature>
<dbReference type="AlphaFoldDB" id="A0ABD0NKQ0"/>
<comment type="caution">
    <text evidence="1">The sequence shown here is derived from an EMBL/GenBank/DDBJ whole genome shotgun (WGS) entry which is preliminary data.</text>
</comment>
<protein>
    <submittedName>
        <fullName evidence="1">Uncharacterized protein</fullName>
    </submittedName>
</protein>
<dbReference type="EMBL" id="JAMKFB020000021">
    <property type="protein sequence ID" value="KAL0161907.1"/>
    <property type="molecule type" value="Genomic_DNA"/>
</dbReference>
<gene>
    <name evidence="1" type="ORF">M9458_041303</name>
</gene>
<evidence type="ECO:0000313" key="2">
    <source>
        <dbReference type="Proteomes" id="UP001529510"/>
    </source>
</evidence>
<reference evidence="1 2" key="1">
    <citation type="submission" date="2024-05" db="EMBL/GenBank/DDBJ databases">
        <title>Genome sequencing and assembly of Indian major carp, Cirrhinus mrigala (Hamilton, 1822).</title>
        <authorList>
            <person name="Mohindra V."/>
            <person name="Chowdhury L.M."/>
            <person name="Lal K."/>
            <person name="Jena J.K."/>
        </authorList>
    </citation>
    <scope>NUCLEOTIDE SEQUENCE [LARGE SCALE GENOMIC DNA]</scope>
    <source>
        <strain evidence="1">CM1030</strain>
        <tissue evidence="1">Blood</tissue>
    </source>
</reference>
<name>A0ABD0NKQ0_CIRMR</name>